<dbReference type="GO" id="GO:0008168">
    <property type="term" value="F:methyltransferase activity"/>
    <property type="evidence" value="ECO:0007669"/>
    <property type="project" value="UniProtKB-KW"/>
</dbReference>
<dbReference type="OrthoDB" id="9071885at2"/>
<organism evidence="1 2">
    <name type="scientific">Methylobacterium mesophilicum SR1.6/6</name>
    <dbReference type="NCBI Taxonomy" id="908290"/>
    <lineage>
        <taxon>Bacteria</taxon>
        <taxon>Pseudomonadati</taxon>
        <taxon>Pseudomonadota</taxon>
        <taxon>Alphaproteobacteria</taxon>
        <taxon>Hyphomicrobiales</taxon>
        <taxon>Methylobacteriaceae</taxon>
        <taxon>Methylobacterium</taxon>
    </lineage>
</organism>
<dbReference type="AlphaFoldDB" id="A0A6B9FDA0"/>
<dbReference type="PANTHER" id="PTHR43861:SF6">
    <property type="entry name" value="METHYLTRANSFERASE TYPE 11"/>
    <property type="match status" value="1"/>
</dbReference>
<dbReference type="RefSeq" id="WP_051072298.1">
    <property type="nucleotide sequence ID" value="NZ_CP043538.1"/>
</dbReference>
<dbReference type="Proteomes" id="UP000012488">
    <property type="component" value="Chromosome"/>
</dbReference>
<evidence type="ECO:0000313" key="2">
    <source>
        <dbReference type="Proteomes" id="UP000012488"/>
    </source>
</evidence>
<dbReference type="KEGG" id="mmes:MMSR116_00950"/>
<dbReference type="Pfam" id="PF13489">
    <property type="entry name" value="Methyltransf_23"/>
    <property type="match status" value="1"/>
</dbReference>
<dbReference type="Gene3D" id="3.40.50.150">
    <property type="entry name" value="Vaccinia Virus protein VP39"/>
    <property type="match status" value="1"/>
</dbReference>
<reference evidence="1 2" key="2">
    <citation type="journal article" date="2013" name="Genome Announc.">
        <title>Draft Genome Sequence of Methylobacterium mesophilicum Strain SR1.6/6, Isolated from Citrus sinensis.</title>
        <authorList>
            <person name="Marinho Almeida D."/>
            <person name="Dini-Andreote F."/>
            <person name="Camargo Neves A.A."/>
            <person name="Juca Ramos R.T."/>
            <person name="Andreote F.D."/>
            <person name="Carneiro A.R."/>
            <person name="Oliveira de Souza Lima A."/>
            <person name="Caracciolo Gomes de Sa P.H."/>
            <person name="Ribeiro Barbosa M.S."/>
            <person name="Araujo W.L."/>
            <person name="Silva A."/>
        </authorList>
    </citation>
    <scope>NUCLEOTIDE SEQUENCE [LARGE SCALE GENOMIC DNA]</scope>
    <source>
        <strain evidence="1 2">SR1.6/6</strain>
    </source>
</reference>
<keyword evidence="1" id="KW-0808">Transferase</keyword>
<dbReference type="PANTHER" id="PTHR43861">
    <property type="entry name" value="TRANS-ACONITATE 2-METHYLTRANSFERASE-RELATED"/>
    <property type="match status" value="1"/>
</dbReference>
<keyword evidence="1" id="KW-0489">Methyltransferase</keyword>
<reference evidence="1 2" key="1">
    <citation type="journal article" date="2012" name="Genet. Mol. Biol.">
        <title>Analysis of 16S rRNA and mxaF genes revealing insights into Methylobacterium niche-specific plant association.</title>
        <authorList>
            <person name="Dourado M.N."/>
            <person name="Andreote F.D."/>
            <person name="Dini-Andreote F."/>
            <person name="Conti R."/>
            <person name="Araujo J.M."/>
            <person name="Araujo W.L."/>
        </authorList>
    </citation>
    <scope>NUCLEOTIDE SEQUENCE [LARGE SCALE GENOMIC DNA]</scope>
    <source>
        <strain evidence="1 2">SR1.6/6</strain>
    </source>
</reference>
<dbReference type="InterPro" id="IPR029063">
    <property type="entry name" value="SAM-dependent_MTases_sf"/>
</dbReference>
<protein>
    <submittedName>
        <fullName evidence="1">Class I SAM-dependent methyltransferase</fullName>
    </submittedName>
</protein>
<accession>A0A6B9FDA0</accession>
<dbReference type="CDD" id="cd02440">
    <property type="entry name" value="AdoMet_MTases"/>
    <property type="match status" value="1"/>
</dbReference>
<gene>
    <name evidence="1" type="ORF">MMSR116_00950</name>
</gene>
<proteinExistence type="predicted"/>
<dbReference type="SUPFAM" id="SSF53335">
    <property type="entry name" value="S-adenosyl-L-methionine-dependent methyltransferases"/>
    <property type="match status" value="1"/>
</dbReference>
<evidence type="ECO:0000313" key="1">
    <source>
        <dbReference type="EMBL" id="QGY00632.1"/>
    </source>
</evidence>
<name>A0A6B9FDA0_9HYPH</name>
<sequence>MPSADVTATLAASESVDIPPCPITGAPAIRCIERLDTTFLTALWHVCGRVDVGPLLMRAGPIRLWESPTGLAFFHPPVDGDEAFYRGFYKHISAHEKLAGTATVRREFQKAAEQVPDGARVLDVGCGEGGFRHYVPRAHYTGLDPNFAAIDPSGAILDETVEAHGRRVGPVYDVACAFQVLEHVSDPLGFARAMAACVKPGGLVLLGTPLWPSPNTTLPNFVINAPPHHLTWWTPNALEVLAREIGCTPEAVHPIGMDQHDSIVHWMVKMSPVRCRDRFFRFNWGWLASLAFAYAVGSRLDRWLKLPNRTPTNAILLVARKAG</sequence>
<dbReference type="GO" id="GO:0032259">
    <property type="term" value="P:methylation"/>
    <property type="evidence" value="ECO:0007669"/>
    <property type="project" value="UniProtKB-KW"/>
</dbReference>
<dbReference type="EMBL" id="CP043538">
    <property type="protein sequence ID" value="QGY00632.1"/>
    <property type="molecule type" value="Genomic_DNA"/>
</dbReference>